<name>A0A1G8Z164_9PROT</name>
<organism evidence="1 2">
    <name type="scientific">Methylophilus rhizosphaerae</name>
    <dbReference type="NCBI Taxonomy" id="492660"/>
    <lineage>
        <taxon>Bacteria</taxon>
        <taxon>Pseudomonadati</taxon>
        <taxon>Pseudomonadota</taxon>
        <taxon>Betaproteobacteria</taxon>
        <taxon>Nitrosomonadales</taxon>
        <taxon>Methylophilaceae</taxon>
        <taxon>Methylophilus</taxon>
    </lineage>
</organism>
<feature type="non-terminal residue" evidence="1">
    <location>
        <position position="1"/>
    </location>
</feature>
<accession>A0A1G8Z164</accession>
<gene>
    <name evidence="1" type="ORF">SAMN05192566_0004</name>
</gene>
<keyword evidence="2" id="KW-1185">Reference proteome</keyword>
<sequence>WAGILIRSFLLQKYVRSFLQNDRLHKIIYTLFIDDSLKNVKAANDHGIKGIHFQGADNLRLQVQAIGIHLQ</sequence>
<dbReference type="Proteomes" id="UP000198629">
    <property type="component" value="Unassembled WGS sequence"/>
</dbReference>
<dbReference type="RefSeq" id="WP_218119012.1">
    <property type="nucleotide sequence ID" value="NZ_FNFX01000001.1"/>
</dbReference>
<dbReference type="EMBL" id="FNFX01000001">
    <property type="protein sequence ID" value="SDK08085.1"/>
    <property type="molecule type" value="Genomic_DNA"/>
</dbReference>
<proteinExistence type="predicted"/>
<dbReference type="AlphaFoldDB" id="A0A1G8Z164"/>
<protein>
    <submittedName>
        <fullName evidence="1">Putative hydrolase of the HAD superfamily</fullName>
    </submittedName>
</protein>
<keyword evidence="1" id="KW-0378">Hydrolase</keyword>
<reference evidence="2" key="1">
    <citation type="submission" date="2016-10" db="EMBL/GenBank/DDBJ databases">
        <authorList>
            <person name="Varghese N."/>
            <person name="Submissions S."/>
        </authorList>
    </citation>
    <scope>NUCLEOTIDE SEQUENCE [LARGE SCALE GENOMIC DNA]</scope>
    <source>
        <strain evidence="2">CBMB127</strain>
    </source>
</reference>
<evidence type="ECO:0000313" key="2">
    <source>
        <dbReference type="Proteomes" id="UP000198629"/>
    </source>
</evidence>
<dbReference type="InterPro" id="IPR023214">
    <property type="entry name" value="HAD_sf"/>
</dbReference>
<evidence type="ECO:0000313" key="1">
    <source>
        <dbReference type="EMBL" id="SDK08085.1"/>
    </source>
</evidence>
<dbReference type="GO" id="GO:0016787">
    <property type="term" value="F:hydrolase activity"/>
    <property type="evidence" value="ECO:0007669"/>
    <property type="project" value="UniProtKB-KW"/>
</dbReference>
<dbReference type="STRING" id="492660.SAMN05192566_0004"/>
<dbReference type="Gene3D" id="3.40.50.1000">
    <property type="entry name" value="HAD superfamily/HAD-like"/>
    <property type="match status" value="1"/>
</dbReference>